<name>S6SUS1_PSESF</name>
<gene>
    <name evidence="1" type="ORF">A244_34708</name>
</gene>
<feature type="non-terminal residue" evidence="1">
    <location>
        <position position="79"/>
    </location>
</feature>
<proteinExistence type="predicted"/>
<evidence type="ECO:0000313" key="2">
    <source>
        <dbReference type="Proteomes" id="UP000015729"/>
    </source>
</evidence>
<reference evidence="1 2" key="1">
    <citation type="journal article" date="2013" name="PLoS Pathog.">
        <title>Genomic analysis of the Kiwifruit pathogen Pseudomonas syringae pv. actinidiae provides insight into the origins of an emergent plant disease.</title>
        <authorList>
            <person name="McCann H.C."/>
            <person name="Rikkerink E.H."/>
            <person name="Bertels F."/>
            <person name="Fiers M."/>
            <person name="Lu A."/>
            <person name="Rees-George J."/>
            <person name="Andersen M.T."/>
            <person name="Gleave A.P."/>
            <person name="Haubold B."/>
            <person name="Wohlers M.W."/>
            <person name="Guttman D.S."/>
            <person name="Wang P.W."/>
            <person name="Straub C."/>
            <person name="Vanneste J.L."/>
            <person name="Rainey P.B."/>
            <person name="Templeton M.D."/>
        </authorList>
    </citation>
    <scope>NUCLEOTIDE SEQUENCE [LARGE SCALE GENOMIC DNA]</scope>
    <source>
        <strain evidence="1 2">ICMP 18807</strain>
    </source>
</reference>
<dbReference type="AlphaFoldDB" id="S6SUS1"/>
<organism evidence="1 2">
    <name type="scientific">Pseudomonas syringae pv. actinidiae ICMP 18807</name>
    <dbReference type="NCBI Taxonomy" id="1194404"/>
    <lineage>
        <taxon>Bacteria</taxon>
        <taxon>Pseudomonadati</taxon>
        <taxon>Pseudomonadota</taxon>
        <taxon>Gammaproteobacteria</taxon>
        <taxon>Pseudomonadales</taxon>
        <taxon>Pseudomonadaceae</taxon>
        <taxon>Pseudomonas</taxon>
        <taxon>Pseudomonas syringae</taxon>
    </lineage>
</organism>
<dbReference type="Proteomes" id="UP000015729">
    <property type="component" value="Unassembled WGS sequence"/>
</dbReference>
<evidence type="ECO:0000313" key="1">
    <source>
        <dbReference type="EMBL" id="EPN34644.1"/>
    </source>
</evidence>
<dbReference type="PROSITE" id="PS51257">
    <property type="entry name" value="PROKAR_LIPOPROTEIN"/>
    <property type="match status" value="1"/>
</dbReference>
<accession>S6SUS1</accession>
<protein>
    <submittedName>
        <fullName evidence="1">Outer membrane efflux protein</fullName>
    </submittedName>
</protein>
<comment type="caution">
    <text evidence="1">The sequence shown here is derived from an EMBL/GenBank/DDBJ whole genome shotgun (WGS) entry which is preliminary data.</text>
</comment>
<dbReference type="EMBL" id="AOKG01002399">
    <property type="protein sequence ID" value="EPN34644.1"/>
    <property type="molecule type" value="Genomic_DNA"/>
</dbReference>
<sequence length="79" mass="8729">MSRRIIRGLKPLGILALTLVISACVATHGIKPQGSVLPVDRLAIDQAIQSATRDAHWPAAQWWRAYGDAQLDRWIELAT</sequence>